<organism evidence="1 2">
    <name type="scientific">Podospora aff. communis PSN243</name>
    <dbReference type="NCBI Taxonomy" id="3040156"/>
    <lineage>
        <taxon>Eukaryota</taxon>
        <taxon>Fungi</taxon>
        <taxon>Dikarya</taxon>
        <taxon>Ascomycota</taxon>
        <taxon>Pezizomycotina</taxon>
        <taxon>Sordariomycetes</taxon>
        <taxon>Sordariomycetidae</taxon>
        <taxon>Sordariales</taxon>
        <taxon>Podosporaceae</taxon>
        <taxon>Podospora</taxon>
    </lineage>
</organism>
<gene>
    <name evidence="1" type="ORF">QBC34DRAFT_312098</name>
</gene>
<dbReference type="AlphaFoldDB" id="A0AAV9G3Z9"/>
<reference evidence="1" key="2">
    <citation type="submission" date="2023-05" db="EMBL/GenBank/DDBJ databases">
        <authorList>
            <consortium name="Lawrence Berkeley National Laboratory"/>
            <person name="Steindorff A."/>
            <person name="Hensen N."/>
            <person name="Bonometti L."/>
            <person name="Westerberg I."/>
            <person name="Brannstrom I.O."/>
            <person name="Guillou S."/>
            <person name="Cros-Aarteil S."/>
            <person name="Calhoun S."/>
            <person name="Haridas S."/>
            <person name="Kuo A."/>
            <person name="Mondo S."/>
            <person name="Pangilinan J."/>
            <person name="Riley R."/>
            <person name="Labutti K."/>
            <person name="Andreopoulos B."/>
            <person name="Lipzen A."/>
            <person name="Chen C."/>
            <person name="Yanf M."/>
            <person name="Daum C."/>
            <person name="Ng V."/>
            <person name="Clum A."/>
            <person name="Ohm R."/>
            <person name="Martin F."/>
            <person name="Silar P."/>
            <person name="Natvig D."/>
            <person name="Lalanne C."/>
            <person name="Gautier V."/>
            <person name="Ament-Velasquez S.L."/>
            <person name="Kruys A."/>
            <person name="Hutchinson M.I."/>
            <person name="Powell A.J."/>
            <person name="Barry K."/>
            <person name="Miller A.N."/>
            <person name="Grigoriev I.V."/>
            <person name="Debuchy R."/>
            <person name="Gladieux P."/>
            <person name="Thoren M.H."/>
            <person name="Johannesson H."/>
        </authorList>
    </citation>
    <scope>NUCLEOTIDE SEQUENCE</scope>
    <source>
        <strain evidence="1">PSN243</strain>
    </source>
</reference>
<keyword evidence="2" id="KW-1185">Reference proteome</keyword>
<evidence type="ECO:0000313" key="1">
    <source>
        <dbReference type="EMBL" id="KAK4442945.1"/>
    </source>
</evidence>
<sequence length="487" mass="54035">MFTAIGSFGKPKSCSNSSACVVDPIKVAGRLTRPVDLVPTPVPIPAGANASQCLEKSQQREIDNAWSITKLNYQITRGYLTGYGLLSQTDTWTWYRTLELTIENRVVGVTQSCTLSDAAIDNPTGQWFLCLTPPHPHTLDVHRTVKTHIQLNTSPLNSATLRINQTWYCDHPSSPVEITAHGLVTSNTVLPAMYCGTRNDTGYNMQCGLPNAFTGLASICDYHATTTWCQPRWIQSYPPTPQDPGRYTYPIPVRATDITTTRLPPDALTSPLGGTSCTVLSLGRPVTWTLSHPSSPYLTFTPFFPPNPNIPNQSPPTTHHDRLPTNISLVLTSSIFPSSPLSLGVTDEYLAPSAFFTPYLPGWEPNRTFTYRDADPQAVQKTWPAFNMLGWKFRMDVSRGYLEVEKGWYCDDGDLGRPVVFRGVWRGLIKGWGCEWVVRREDEVEGIGCGVGGGRVEVRPEVSWSVREGVVEGGFWGDRYGRGWGWE</sequence>
<dbReference type="Proteomes" id="UP001321760">
    <property type="component" value="Unassembled WGS sequence"/>
</dbReference>
<protein>
    <submittedName>
        <fullName evidence="1">Uncharacterized protein</fullName>
    </submittedName>
</protein>
<accession>A0AAV9G3Z9</accession>
<comment type="caution">
    <text evidence="1">The sequence shown here is derived from an EMBL/GenBank/DDBJ whole genome shotgun (WGS) entry which is preliminary data.</text>
</comment>
<proteinExistence type="predicted"/>
<reference evidence="1" key="1">
    <citation type="journal article" date="2023" name="Mol. Phylogenet. Evol.">
        <title>Genome-scale phylogeny and comparative genomics of the fungal order Sordariales.</title>
        <authorList>
            <person name="Hensen N."/>
            <person name="Bonometti L."/>
            <person name="Westerberg I."/>
            <person name="Brannstrom I.O."/>
            <person name="Guillou S."/>
            <person name="Cros-Aarteil S."/>
            <person name="Calhoun S."/>
            <person name="Haridas S."/>
            <person name="Kuo A."/>
            <person name="Mondo S."/>
            <person name="Pangilinan J."/>
            <person name="Riley R."/>
            <person name="LaButti K."/>
            <person name="Andreopoulos B."/>
            <person name="Lipzen A."/>
            <person name="Chen C."/>
            <person name="Yan M."/>
            <person name="Daum C."/>
            <person name="Ng V."/>
            <person name="Clum A."/>
            <person name="Steindorff A."/>
            <person name="Ohm R.A."/>
            <person name="Martin F."/>
            <person name="Silar P."/>
            <person name="Natvig D.O."/>
            <person name="Lalanne C."/>
            <person name="Gautier V."/>
            <person name="Ament-Velasquez S.L."/>
            <person name="Kruys A."/>
            <person name="Hutchinson M.I."/>
            <person name="Powell A.J."/>
            <person name="Barry K."/>
            <person name="Miller A.N."/>
            <person name="Grigoriev I.V."/>
            <person name="Debuchy R."/>
            <person name="Gladieux P."/>
            <person name="Hiltunen Thoren M."/>
            <person name="Johannesson H."/>
        </authorList>
    </citation>
    <scope>NUCLEOTIDE SEQUENCE</scope>
    <source>
        <strain evidence="1">PSN243</strain>
    </source>
</reference>
<name>A0AAV9G3Z9_9PEZI</name>
<evidence type="ECO:0000313" key="2">
    <source>
        <dbReference type="Proteomes" id="UP001321760"/>
    </source>
</evidence>
<dbReference type="EMBL" id="MU866003">
    <property type="protein sequence ID" value="KAK4442945.1"/>
    <property type="molecule type" value="Genomic_DNA"/>
</dbReference>